<dbReference type="PROSITE" id="PS51120">
    <property type="entry name" value="LDLRB"/>
    <property type="match status" value="2"/>
</dbReference>
<evidence type="ECO:0000256" key="7">
    <source>
        <dbReference type="SAM" id="MobiDB-lite"/>
    </source>
</evidence>
<dbReference type="Pfam" id="PF00531">
    <property type="entry name" value="Death"/>
    <property type="match status" value="1"/>
</dbReference>
<dbReference type="GO" id="GO:0007165">
    <property type="term" value="P:signal transduction"/>
    <property type="evidence" value="ECO:0007669"/>
    <property type="project" value="InterPro"/>
</dbReference>
<dbReference type="PROSITE" id="PS50017">
    <property type="entry name" value="DEATH_DOMAIN"/>
    <property type="match status" value="1"/>
</dbReference>
<evidence type="ECO:0000313" key="11">
    <source>
        <dbReference type="EMBL" id="CAH3038437.1"/>
    </source>
</evidence>
<reference evidence="11 12" key="1">
    <citation type="submission" date="2022-05" db="EMBL/GenBank/DDBJ databases">
        <authorList>
            <consortium name="Genoscope - CEA"/>
            <person name="William W."/>
        </authorList>
    </citation>
    <scope>NUCLEOTIDE SEQUENCE [LARGE SCALE GENOMIC DNA]</scope>
</reference>
<organism evidence="11 12">
    <name type="scientific">Pocillopora meandrina</name>
    <dbReference type="NCBI Taxonomy" id="46732"/>
    <lineage>
        <taxon>Eukaryota</taxon>
        <taxon>Metazoa</taxon>
        <taxon>Cnidaria</taxon>
        <taxon>Anthozoa</taxon>
        <taxon>Hexacorallia</taxon>
        <taxon>Scleractinia</taxon>
        <taxon>Astrocoeniina</taxon>
        <taxon>Pocilloporidae</taxon>
        <taxon>Pocillopora</taxon>
    </lineage>
</organism>
<dbReference type="InterPro" id="IPR000033">
    <property type="entry name" value="LDLR_classB_rpt"/>
</dbReference>
<dbReference type="InterPro" id="IPR011029">
    <property type="entry name" value="DEATH-like_dom_sf"/>
</dbReference>
<evidence type="ECO:0000256" key="8">
    <source>
        <dbReference type="SAM" id="Phobius"/>
    </source>
</evidence>
<evidence type="ECO:0000256" key="6">
    <source>
        <dbReference type="PROSITE-ProRule" id="PRU00461"/>
    </source>
</evidence>
<keyword evidence="3" id="KW-0677">Repeat</keyword>
<feature type="compositionally biased region" description="Basic and acidic residues" evidence="7">
    <location>
        <begin position="600"/>
        <end position="614"/>
    </location>
</feature>
<feature type="repeat" description="LDL-receptor class B" evidence="6">
    <location>
        <begin position="152"/>
        <end position="199"/>
    </location>
</feature>
<dbReference type="InterPro" id="IPR000488">
    <property type="entry name" value="Death_dom"/>
</dbReference>
<evidence type="ECO:0000256" key="4">
    <source>
        <dbReference type="ARBA" id="ARBA00023157"/>
    </source>
</evidence>
<evidence type="ECO:0000256" key="5">
    <source>
        <dbReference type="ARBA" id="ARBA00023180"/>
    </source>
</evidence>
<keyword evidence="8" id="KW-0812">Transmembrane</keyword>
<feature type="region of interest" description="Disordered" evidence="7">
    <location>
        <begin position="514"/>
        <end position="621"/>
    </location>
</feature>
<dbReference type="PANTHER" id="PTHR46513">
    <property type="entry name" value="VITELLOGENIN RECEPTOR-LIKE PROTEIN-RELATED-RELATED"/>
    <property type="match status" value="1"/>
</dbReference>
<gene>
    <name evidence="11" type="ORF">PMEA_00021690</name>
</gene>
<comment type="caution">
    <text evidence="11">The sequence shown here is derived from an EMBL/GenBank/DDBJ whole genome shotgun (WGS) entry which is preliminary data.</text>
</comment>
<feature type="compositionally biased region" description="Polar residues" evidence="7">
    <location>
        <begin position="514"/>
        <end position="540"/>
    </location>
</feature>
<feature type="chain" id="PRO_5043897283" description="Death domain-containing protein" evidence="9">
    <location>
        <begin position="22"/>
        <end position="750"/>
    </location>
</feature>
<dbReference type="SUPFAM" id="SSF47986">
    <property type="entry name" value="DEATH domain"/>
    <property type="match status" value="1"/>
</dbReference>
<name>A0AAU9VXG3_9CNID</name>
<feature type="repeat" description="LDL-receptor class B" evidence="6">
    <location>
        <begin position="109"/>
        <end position="151"/>
    </location>
</feature>
<dbReference type="Gene3D" id="2.120.10.30">
    <property type="entry name" value="TolB, C-terminal domain"/>
    <property type="match status" value="1"/>
</dbReference>
<dbReference type="Proteomes" id="UP001159428">
    <property type="component" value="Unassembled WGS sequence"/>
</dbReference>
<dbReference type="SMART" id="SM00135">
    <property type="entry name" value="LY"/>
    <property type="match status" value="4"/>
</dbReference>
<dbReference type="InterPro" id="IPR050778">
    <property type="entry name" value="Cueball_EGF_LRP_Nidogen"/>
</dbReference>
<keyword evidence="2 9" id="KW-0732">Signal</keyword>
<feature type="domain" description="Death" evidence="10">
    <location>
        <begin position="678"/>
        <end position="727"/>
    </location>
</feature>
<keyword evidence="8" id="KW-1133">Transmembrane helix</keyword>
<dbReference type="Pfam" id="PF00058">
    <property type="entry name" value="Ldl_recept_b"/>
    <property type="match status" value="2"/>
</dbReference>
<dbReference type="InterPro" id="IPR011042">
    <property type="entry name" value="6-blade_b-propeller_TolB-like"/>
</dbReference>
<evidence type="ECO:0000256" key="2">
    <source>
        <dbReference type="ARBA" id="ARBA00022729"/>
    </source>
</evidence>
<evidence type="ECO:0000256" key="1">
    <source>
        <dbReference type="ARBA" id="ARBA00022536"/>
    </source>
</evidence>
<sequence length="750" mass="83731">MKGLKLFLILLSWLHCKIIHACEGPCLYYSIGNTINSINLFARKTASSVVVQDIGKVIVIAMDVGDNYIYWSDFWGGTIKRMDLQTNIKENVTKGVGKVGGIAIDWISKDIFWTDTRNNRIEMAKVDGSDRKILFDRDIDKPRGIAVDSVNGYIFWTVWGSNPKIERATLDGKERVTIVETSSSFPLKWVNGVIVDFADSESVIYWVDAGLGAVGRADLDGRNRKLSKKITNSQLVAIALHNGTVYLSDNRAKKIRLVDKTSLEYLGNLDLSFPEIHGITVLDGSRQPLNLVAVSITLEMKMEEWEEEKFKQAVVKGIKDYCFEDTCSYKSRNTTIAKQLCSIFPNDSNTSSAQIRVLKQPGESSVLNHTEVVFSLILRTQSNSSRMVIKNSTLDYIVQKSVYYISKHLGGYKVIYVNCNPPSFEKFCNYTELPKDINGEEVAKGVSSKKGTIDSITAGTVTSGIVIVIIIACVIWCKRRSNGANVGNEQVQEMSNVECGDRDPGQELHFSQDVAVNSDSKVQDQSYSGNNRIHGNTTGPDETDLPHYPGRGPTHNTGRPVQDDLPSTSTSETGSEDDMPLNGSNSSFSKSEPDECNIVEDEKPGIEANKKTNKESSGMNQMDNAAAGLKNANDNDSNRDQAKVTVNRQSFKVANIPYPVMSKICLKLNIKDNFSFRDYRLLGEKMGIAKDIIKNLEQLENPTYRLLKHWSIEPEATVERLIKFLREDDMARNDVATILEEWLEKQISNK</sequence>
<protein>
    <recommendedName>
        <fullName evidence="10">Death domain-containing protein</fullName>
    </recommendedName>
</protein>
<evidence type="ECO:0000256" key="3">
    <source>
        <dbReference type="ARBA" id="ARBA00022737"/>
    </source>
</evidence>
<dbReference type="SUPFAM" id="SSF63825">
    <property type="entry name" value="YWTD domain"/>
    <property type="match status" value="1"/>
</dbReference>
<evidence type="ECO:0000259" key="10">
    <source>
        <dbReference type="PROSITE" id="PS50017"/>
    </source>
</evidence>
<evidence type="ECO:0000256" key="9">
    <source>
        <dbReference type="SAM" id="SignalP"/>
    </source>
</evidence>
<dbReference type="AlphaFoldDB" id="A0AAU9VXG3"/>
<dbReference type="Gene3D" id="1.10.533.10">
    <property type="entry name" value="Death Domain, Fas"/>
    <property type="match status" value="1"/>
</dbReference>
<dbReference type="FunFam" id="2.120.10.30:FF:000241">
    <property type="entry name" value="Low-density lipoprotein receptor-related protein 6"/>
    <property type="match status" value="1"/>
</dbReference>
<keyword evidence="8" id="KW-0472">Membrane</keyword>
<accession>A0AAU9VXG3</accession>
<proteinExistence type="predicted"/>
<feature type="signal peptide" evidence="9">
    <location>
        <begin position="1"/>
        <end position="21"/>
    </location>
</feature>
<evidence type="ECO:0000313" key="12">
    <source>
        <dbReference type="Proteomes" id="UP001159428"/>
    </source>
</evidence>
<feature type="transmembrane region" description="Helical" evidence="8">
    <location>
        <begin position="456"/>
        <end position="477"/>
    </location>
</feature>
<dbReference type="PANTHER" id="PTHR46513:SF13">
    <property type="entry name" value="EGF-LIKE DOMAIN-CONTAINING PROTEIN"/>
    <property type="match status" value="1"/>
</dbReference>
<keyword evidence="12" id="KW-1185">Reference proteome</keyword>
<keyword evidence="4" id="KW-1015">Disulfide bond</keyword>
<dbReference type="EMBL" id="CALNXJ010000004">
    <property type="protein sequence ID" value="CAH3038437.1"/>
    <property type="molecule type" value="Genomic_DNA"/>
</dbReference>
<keyword evidence="5" id="KW-0325">Glycoprotein</keyword>
<keyword evidence="1" id="KW-0245">EGF-like domain</keyword>